<name>A0A8S2B8T1_ARAAE</name>
<reference evidence="1" key="1">
    <citation type="submission" date="2021-01" db="EMBL/GenBank/DDBJ databases">
        <authorList>
            <person name="Bezrukov I."/>
        </authorList>
    </citation>
    <scope>NUCLEOTIDE SEQUENCE</scope>
</reference>
<sequence>MALFFSRISKLSTACRVYNARFFSSLPESPYLLLSDETVGESSEGGRIVNHKLFDPRTEAIVKSREKTLPKELEGEAILGASQGWDREIKLCFLSGAGSGFG</sequence>
<keyword evidence="2" id="KW-1185">Reference proteome</keyword>
<evidence type="ECO:0000313" key="2">
    <source>
        <dbReference type="Proteomes" id="UP000682877"/>
    </source>
</evidence>
<gene>
    <name evidence="1" type="ORF">AARE701A_LOCUS21750</name>
</gene>
<organism evidence="1 2">
    <name type="scientific">Arabidopsis arenosa</name>
    <name type="common">Sand rock-cress</name>
    <name type="synonym">Cardaminopsis arenosa</name>
    <dbReference type="NCBI Taxonomy" id="38785"/>
    <lineage>
        <taxon>Eukaryota</taxon>
        <taxon>Viridiplantae</taxon>
        <taxon>Streptophyta</taxon>
        <taxon>Embryophyta</taxon>
        <taxon>Tracheophyta</taxon>
        <taxon>Spermatophyta</taxon>
        <taxon>Magnoliopsida</taxon>
        <taxon>eudicotyledons</taxon>
        <taxon>Gunneridae</taxon>
        <taxon>Pentapetalae</taxon>
        <taxon>rosids</taxon>
        <taxon>malvids</taxon>
        <taxon>Brassicales</taxon>
        <taxon>Brassicaceae</taxon>
        <taxon>Camelineae</taxon>
        <taxon>Arabidopsis</taxon>
    </lineage>
</organism>
<proteinExistence type="predicted"/>
<dbReference type="EMBL" id="LR999458">
    <property type="protein sequence ID" value="CAE6245738.1"/>
    <property type="molecule type" value="Genomic_DNA"/>
</dbReference>
<evidence type="ECO:0000313" key="1">
    <source>
        <dbReference type="EMBL" id="CAE6245738.1"/>
    </source>
</evidence>
<dbReference type="AlphaFoldDB" id="A0A8S2B8T1"/>
<accession>A0A8S2B8T1</accession>
<protein>
    <submittedName>
        <fullName evidence="1">Uncharacterized protein</fullName>
    </submittedName>
</protein>
<dbReference type="Proteomes" id="UP000682877">
    <property type="component" value="Chromosome 8"/>
</dbReference>